<dbReference type="GO" id="GO:0005682">
    <property type="term" value="C:U5 snRNP"/>
    <property type="evidence" value="ECO:0007669"/>
    <property type="project" value="UniProtKB-ARBA"/>
</dbReference>
<protein>
    <recommendedName>
        <fullName evidence="9">U5 small nuclear ribonucleoprotein 40 kDa protein</fullName>
    </recommendedName>
    <alternativeName>
        <fullName evidence="10">WD repeat-containing protein 57</fullName>
    </alternativeName>
</protein>
<dbReference type="SMART" id="SM00320">
    <property type="entry name" value="WD40"/>
    <property type="match status" value="7"/>
</dbReference>
<dbReference type="InterPro" id="IPR001680">
    <property type="entry name" value="WD40_rpt"/>
</dbReference>
<feature type="repeat" description="WD" evidence="11">
    <location>
        <begin position="188"/>
        <end position="222"/>
    </location>
</feature>
<dbReference type="STRING" id="45351.A7RQB4"/>
<evidence type="ECO:0000256" key="11">
    <source>
        <dbReference type="PROSITE-ProRule" id="PRU00221"/>
    </source>
</evidence>
<accession>A7RQB4</accession>
<feature type="repeat" description="WD" evidence="11">
    <location>
        <begin position="97"/>
        <end position="138"/>
    </location>
</feature>
<dbReference type="HOGENOM" id="CLU_000288_57_2_1"/>
<dbReference type="InterPro" id="IPR019775">
    <property type="entry name" value="WD40_repeat_CS"/>
</dbReference>
<evidence type="ECO:0000256" key="2">
    <source>
        <dbReference type="ARBA" id="ARBA00022574"/>
    </source>
</evidence>
<dbReference type="PROSITE" id="PS50294">
    <property type="entry name" value="WD_REPEATS_REGION"/>
    <property type="match status" value="6"/>
</dbReference>
<keyword evidence="4" id="KW-0677">Repeat</keyword>
<evidence type="ECO:0000256" key="10">
    <source>
        <dbReference type="ARBA" id="ARBA00075772"/>
    </source>
</evidence>
<keyword evidence="2 11" id="KW-0853">WD repeat</keyword>
<reference evidence="12 13" key="1">
    <citation type="journal article" date="2007" name="Science">
        <title>Sea anemone genome reveals ancestral eumetazoan gene repertoire and genomic organization.</title>
        <authorList>
            <person name="Putnam N.H."/>
            <person name="Srivastava M."/>
            <person name="Hellsten U."/>
            <person name="Dirks B."/>
            <person name="Chapman J."/>
            <person name="Salamov A."/>
            <person name="Terry A."/>
            <person name="Shapiro H."/>
            <person name="Lindquist E."/>
            <person name="Kapitonov V.V."/>
            <person name="Jurka J."/>
            <person name="Genikhovich G."/>
            <person name="Grigoriev I.V."/>
            <person name="Lucas S.M."/>
            <person name="Steele R.E."/>
            <person name="Finnerty J.R."/>
            <person name="Technau U."/>
            <person name="Martindale M.Q."/>
            <person name="Rokhsar D.S."/>
        </authorList>
    </citation>
    <scope>NUCLEOTIDE SEQUENCE [LARGE SCALE GENOMIC DNA]</scope>
    <source>
        <strain evidence="13">CH2 X CH6</strain>
    </source>
</reference>
<gene>
    <name evidence="12" type="ORF">NEMVEDRAFT_v1g239937</name>
</gene>
<comment type="function">
    <text evidence="7">Required for pre-mRNA splicing as component of the activated spliceosome. Component of the U5 small nuclear ribonucleoprotein (snRNP) complex and the U4/U6-U5 tri-snRNP complex, building blocks of the spliceosome. As a component of the minor spliceosome, involved in the splicing of U12-type introns in pre-mRNAs.</text>
</comment>
<dbReference type="InterPro" id="IPR020472">
    <property type="entry name" value="WD40_PAC1"/>
</dbReference>
<dbReference type="AlphaFoldDB" id="A7RQB4"/>
<sequence>MASKRRIEGEESPGALVPVLKKPKQNQLSVIDPKNAIQALPNRTSALESPIMLLTGHEGEIYSSRFHPSGETLASVGFDRLIYLWNVYGECENFAVLKGHTGAIMDVHFSTDGNTMFTASTDKTVALWDYETGARMKRLKGHTSFVNSCCPSRRGMQYVVSGSDDSTIKLWDTRKRGCAQTFQNVFQVTAVAFSDASDQIFSGGIDNEIKVWDLRKNDVLYKMSGHTDTVTGVQLSPDGSFLLSNSMDNTVRMWDVRAFAPMERCLKVFLGAQHNFEKNLIKCSWSPDGLMIAAGSADRFVYVWDTNSRRILYKLPGHAGSVNDAHFHPTEPILLSCGSDKKLFLGELQA</sequence>
<dbReference type="PROSITE" id="PS50082">
    <property type="entry name" value="WD_REPEATS_2"/>
    <property type="match status" value="7"/>
</dbReference>
<keyword evidence="3" id="KW-0507">mRNA processing</keyword>
<dbReference type="InParanoid" id="A7RQB4"/>
<dbReference type="InterPro" id="IPR015943">
    <property type="entry name" value="WD40/YVTN_repeat-like_dom_sf"/>
</dbReference>
<keyword evidence="13" id="KW-1185">Reference proteome</keyword>
<dbReference type="Pfam" id="PF00400">
    <property type="entry name" value="WD40"/>
    <property type="match status" value="7"/>
</dbReference>
<dbReference type="SUPFAM" id="SSF50978">
    <property type="entry name" value="WD40 repeat-like"/>
    <property type="match status" value="1"/>
</dbReference>
<feature type="repeat" description="WD" evidence="11">
    <location>
        <begin position="315"/>
        <end position="350"/>
    </location>
</feature>
<proteinExistence type="predicted"/>
<evidence type="ECO:0000313" key="13">
    <source>
        <dbReference type="Proteomes" id="UP000001593"/>
    </source>
</evidence>
<dbReference type="InterPro" id="IPR052234">
    <property type="entry name" value="U5_snRNP_Component"/>
</dbReference>
<dbReference type="GO" id="GO:0006397">
    <property type="term" value="P:mRNA processing"/>
    <property type="evidence" value="ECO:0007669"/>
    <property type="project" value="UniProtKB-KW"/>
</dbReference>
<dbReference type="Proteomes" id="UP000001593">
    <property type="component" value="Unassembled WGS sequence"/>
</dbReference>
<name>A7RQB4_NEMVE</name>
<dbReference type="OMA" id="IWDIRPY"/>
<evidence type="ECO:0000256" key="6">
    <source>
        <dbReference type="ARBA" id="ARBA00023242"/>
    </source>
</evidence>
<dbReference type="PANTHER" id="PTHR44006:SF1">
    <property type="entry name" value="U5 SMALL NUCLEAR RIBONUCLEOPROTEIN 40 KDA PROTEIN"/>
    <property type="match status" value="1"/>
</dbReference>
<evidence type="ECO:0000256" key="3">
    <source>
        <dbReference type="ARBA" id="ARBA00022664"/>
    </source>
</evidence>
<comment type="subcellular location">
    <subcellularLocation>
        <location evidence="1">Nucleus</location>
    </subcellularLocation>
</comment>
<dbReference type="PANTHER" id="PTHR44006">
    <property type="entry name" value="U5 SMALL NUCLEAR RIBONUCLEOPROTEIN 40 KDA PROTEIN"/>
    <property type="match status" value="1"/>
</dbReference>
<evidence type="ECO:0000256" key="7">
    <source>
        <dbReference type="ARBA" id="ARBA00057342"/>
    </source>
</evidence>
<dbReference type="Gene3D" id="2.130.10.10">
    <property type="entry name" value="YVTN repeat-like/Quinoprotein amine dehydrogenase"/>
    <property type="match status" value="1"/>
</dbReference>
<evidence type="ECO:0000256" key="1">
    <source>
        <dbReference type="ARBA" id="ARBA00004123"/>
    </source>
</evidence>
<feature type="repeat" description="WD" evidence="11">
    <location>
        <begin position="223"/>
        <end position="264"/>
    </location>
</feature>
<evidence type="ECO:0000256" key="5">
    <source>
        <dbReference type="ARBA" id="ARBA00023187"/>
    </source>
</evidence>
<evidence type="ECO:0000256" key="8">
    <source>
        <dbReference type="ARBA" id="ARBA00064268"/>
    </source>
</evidence>
<keyword evidence="6" id="KW-0539">Nucleus</keyword>
<evidence type="ECO:0000256" key="9">
    <source>
        <dbReference type="ARBA" id="ARBA00073554"/>
    </source>
</evidence>
<dbReference type="EMBL" id="DS469528">
    <property type="protein sequence ID" value="EDO46331.1"/>
    <property type="molecule type" value="Genomic_DNA"/>
</dbReference>
<dbReference type="GO" id="GO:0071013">
    <property type="term" value="C:catalytic step 2 spliceosome"/>
    <property type="evidence" value="ECO:0000318"/>
    <property type="project" value="GO_Central"/>
</dbReference>
<dbReference type="FunFam" id="2.130.10.10:FF:000229">
    <property type="entry name" value="Small nuclear ribonucleoprotein U5 subunit 40"/>
    <property type="match status" value="1"/>
</dbReference>
<dbReference type="GO" id="GO:0000375">
    <property type="term" value="P:RNA splicing, via transesterification reactions"/>
    <property type="evidence" value="ECO:0007669"/>
    <property type="project" value="UniProtKB-ARBA"/>
</dbReference>
<evidence type="ECO:0000256" key="4">
    <source>
        <dbReference type="ARBA" id="ARBA00022737"/>
    </source>
</evidence>
<feature type="repeat" description="WD" evidence="11">
    <location>
        <begin position="284"/>
        <end position="314"/>
    </location>
</feature>
<dbReference type="OrthoDB" id="1068471at2759"/>
<evidence type="ECO:0000313" key="12">
    <source>
        <dbReference type="EMBL" id="EDO46331.1"/>
    </source>
</evidence>
<keyword evidence="5" id="KW-0508">mRNA splicing</keyword>
<dbReference type="InterPro" id="IPR036322">
    <property type="entry name" value="WD40_repeat_dom_sf"/>
</dbReference>
<dbReference type="KEGG" id="nve:5518436"/>
<feature type="repeat" description="WD" evidence="11">
    <location>
        <begin position="139"/>
        <end position="181"/>
    </location>
</feature>
<comment type="subunit">
    <text evidence="8">Component of the pre-catalytic and catalytic spliceosome complexes. Component of the postcatalytic spliceosome P complex. Part of the U5 snRNP complex. Interacts with PRPF8. Component of the U4/U6-U5 tri-snRNP complex composed of the U4, U6 and U5 snRNAs and at least PRPF3, PRPF4, PRPF6, PRPF8, PRPF31, SNRNP200, TXNL4A, WDR57, SNRNP40, DDX23, CD2BP2, PPIH, SNU13, EFTUD2, SART1 and USP39. Component of the minor spliceosome, which splices U12-type introns.</text>
</comment>
<organism evidence="12 13">
    <name type="scientific">Nematostella vectensis</name>
    <name type="common">Starlet sea anemone</name>
    <dbReference type="NCBI Taxonomy" id="45351"/>
    <lineage>
        <taxon>Eukaryota</taxon>
        <taxon>Metazoa</taxon>
        <taxon>Cnidaria</taxon>
        <taxon>Anthozoa</taxon>
        <taxon>Hexacorallia</taxon>
        <taxon>Actiniaria</taxon>
        <taxon>Edwardsiidae</taxon>
        <taxon>Nematostella</taxon>
    </lineage>
</organism>
<dbReference type="eggNOG" id="KOG0265">
    <property type="taxonomic scope" value="Eukaryota"/>
</dbReference>
<dbReference type="CDD" id="cd00200">
    <property type="entry name" value="WD40"/>
    <property type="match status" value="1"/>
</dbReference>
<dbReference type="PhylomeDB" id="A7RQB4"/>
<dbReference type="PRINTS" id="PR00320">
    <property type="entry name" value="GPROTEINBRPT"/>
</dbReference>
<feature type="repeat" description="WD" evidence="11">
    <location>
        <begin position="54"/>
        <end position="87"/>
    </location>
</feature>
<dbReference type="PROSITE" id="PS00678">
    <property type="entry name" value="WD_REPEATS_1"/>
    <property type="match status" value="4"/>
</dbReference>